<keyword evidence="2 8" id="KW-0808">Transferase</keyword>
<evidence type="ECO:0000256" key="3">
    <source>
        <dbReference type="ARBA" id="ARBA00022694"/>
    </source>
</evidence>
<dbReference type="InterPro" id="IPR017861">
    <property type="entry name" value="KAE1/TsaD"/>
</dbReference>
<sequence>MNILGIETSCDETAAAVVADGRRIRSNVVASQIALHRAHGGVVPELAARGHVTAILPTIEAAMAGAGVTRASVDAVAVTVGPGLAGALLVGLNVAKALAYAWRLPLVPVNHLEAHLYANWLVAPEPGMPPTPAPELPAICLLVSGGHTELILIEDHGRYRTLGRTLDDAAGEAFDKGARLLGLGYPGGPAIQGAAATGDPGRFALPRAWLGESDDFSFSGLKTALLRLVAPYRLPDAPRAADDGPFPTHRPPVLRPETPVADLAAGFQAAIVEVLATKLARAAVREGAKTVLLAGGVAANRALRERVVSAVGTEAGDLPVRVPDLSLCTDNAAMIAGAAFYALRRGEQVGWEAEISARLPLTETVGGRF</sequence>
<dbReference type="GO" id="GO:0005737">
    <property type="term" value="C:cytoplasm"/>
    <property type="evidence" value="ECO:0007669"/>
    <property type="project" value="UniProtKB-SubCell"/>
</dbReference>
<comment type="cofactor">
    <cofactor evidence="8">
        <name>Fe(2+)</name>
        <dbReference type="ChEBI" id="CHEBI:29033"/>
    </cofactor>
    <text evidence="8">Binds 1 Fe(2+) ion per subunit.</text>
</comment>
<dbReference type="PRINTS" id="PR00789">
    <property type="entry name" value="OSIALOPTASE"/>
</dbReference>
<evidence type="ECO:0000256" key="5">
    <source>
        <dbReference type="ARBA" id="ARBA00023004"/>
    </source>
</evidence>
<dbReference type="EMBL" id="CADCWH010000123">
    <property type="protein sequence ID" value="CAA9549362.1"/>
    <property type="molecule type" value="Genomic_DNA"/>
</dbReference>
<evidence type="ECO:0000259" key="9">
    <source>
        <dbReference type="Pfam" id="PF00814"/>
    </source>
</evidence>
<evidence type="ECO:0000256" key="6">
    <source>
        <dbReference type="ARBA" id="ARBA00023315"/>
    </source>
</evidence>
<dbReference type="InterPro" id="IPR043129">
    <property type="entry name" value="ATPase_NBD"/>
</dbReference>
<dbReference type="GO" id="GO:0002949">
    <property type="term" value="P:tRNA threonylcarbamoyladenosine modification"/>
    <property type="evidence" value="ECO:0007669"/>
    <property type="project" value="UniProtKB-UniRule"/>
</dbReference>
<reference evidence="10" key="1">
    <citation type="submission" date="2020-02" db="EMBL/GenBank/DDBJ databases">
        <authorList>
            <person name="Meier V. D."/>
        </authorList>
    </citation>
    <scope>NUCLEOTIDE SEQUENCE</scope>
    <source>
        <strain evidence="10">AVDCRST_MAG70</strain>
    </source>
</reference>
<evidence type="ECO:0000256" key="2">
    <source>
        <dbReference type="ARBA" id="ARBA00022679"/>
    </source>
</evidence>
<organism evidence="10">
    <name type="scientific">uncultured Thermomicrobiales bacterium</name>
    <dbReference type="NCBI Taxonomy" id="1645740"/>
    <lineage>
        <taxon>Bacteria</taxon>
        <taxon>Pseudomonadati</taxon>
        <taxon>Thermomicrobiota</taxon>
        <taxon>Thermomicrobia</taxon>
        <taxon>Thermomicrobiales</taxon>
        <taxon>environmental samples</taxon>
    </lineage>
</organism>
<dbReference type="NCBIfam" id="TIGR00329">
    <property type="entry name" value="gcp_kae1"/>
    <property type="match status" value="1"/>
</dbReference>
<dbReference type="PANTHER" id="PTHR11735">
    <property type="entry name" value="TRNA N6-ADENOSINE THREONYLCARBAMOYLTRANSFERASE"/>
    <property type="match status" value="1"/>
</dbReference>
<keyword evidence="5 8" id="KW-0408">Iron</keyword>
<keyword evidence="1 8" id="KW-0963">Cytoplasm</keyword>
<dbReference type="InterPro" id="IPR022450">
    <property type="entry name" value="TsaD"/>
</dbReference>
<accession>A0A6J4UH56</accession>
<gene>
    <name evidence="8" type="primary">tsaD</name>
    <name evidence="10" type="ORF">AVDCRST_MAG70-792</name>
</gene>
<feature type="binding site" evidence="8">
    <location>
        <position position="115"/>
    </location>
    <ligand>
        <name>Fe cation</name>
        <dbReference type="ChEBI" id="CHEBI:24875"/>
    </ligand>
</feature>
<dbReference type="PANTHER" id="PTHR11735:SF6">
    <property type="entry name" value="TRNA N6-ADENOSINE THREONYLCARBAMOYLTRANSFERASE, MITOCHONDRIAL"/>
    <property type="match status" value="1"/>
</dbReference>
<dbReference type="InterPro" id="IPR000905">
    <property type="entry name" value="Gcp-like_dom"/>
</dbReference>
<comment type="caution">
    <text evidence="8">Lacks conserved residue(s) required for the propagation of feature annotation.</text>
</comment>
<name>A0A6J4UH56_9BACT</name>
<evidence type="ECO:0000313" key="10">
    <source>
        <dbReference type="EMBL" id="CAA9549362.1"/>
    </source>
</evidence>
<feature type="domain" description="Gcp-like" evidence="9">
    <location>
        <begin position="24"/>
        <end position="336"/>
    </location>
</feature>
<evidence type="ECO:0000256" key="4">
    <source>
        <dbReference type="ARBA" id="ARBA00022723"/>
    </source>
</evidence>
<keyword evidence="3 8" id="KW-0819">tRNA processing</keyword>
<evidence type="ECO:0000256" key="8">
    <source>
        <dbReference type="HAMAP-Rule" id="MF_01445"/>
    </source>
</evidence>
<comment type="similarity">
    <text evidence="8">Belongs to the KAE1 / TsaD family.</text>
</comment>
<dbReference type="Gene3D" id="3.30.420.40">
    <property type="match status" value="2"/>
</dbReference>
<dbReference type="HAMAP" id="MF_01445">
    <property type="entry name" value="TsaD"/>
    <property type="match status" value="1"/>
</dbReference>
<dbReference type="Pfam" id="PF00814">
    <property type="entry name" value="TsaD"/>
    <property type="match status" value="1"/>
</dbReference>
<dbReference type="GO" id="GO:0061711">
    <property type="term" value="F:tRNA N(6)-L-threonylcarbamoyladenine synthase activity"/>
    <property type="evidence" value="ECO:0007669"/>
    <property type="project" value="UniProtKB-EC"/>
</dbReference>
<keyword evidence="6 8" id="KW-0012">Acyltransferase</keyword>
<dbReference type="FunFam" id="3.30.420.40:FF:000012">
    <property type="entry name" value="tRNA N6-adenosine threonylcarbamoyltransferase"/>
    <property type="match status" value="1"/>
</dbReference>
<feature type="binding site" evidence="8">
    <location>
        <position position="175"/>
    </location>
    <ligand>
        <name>substrate</name>
    </ligand>
</feature>
<feature type="binding site" evidence="8">
    <location>
        <begin position="142"/>
        <end position="146"/>
    </location>
    <ligand>
        <name>substrate</name>
    </ligand>
</feature>
<evidence type="ECO:0000256" key="7">
    <source>
        <dbReference type="ARBA" id="ARBA00048117"/>
    </source>
</evidence>
<dbReference type="FunFam" id="3.30.420.40:FF:000040">
    <property type="entry name" value="tRNA N6-adenosine threonylcarbamoyltransferase"/>
    <property type="match status" value="1"/>
</dbReference>
<feature type="binding site" evidence="8">
    <location>
        <position position="111"/>
    </location>
    <ligand>
        <name>Fe cation</name>
        <dbReference type="ChEBI" id="CHEBI:24875"/>
    </ligand>
</feature>
<feature type="binding site" evidence="8">
    <location>
        <position position="300"/>
    </location>
    <ligand>
        <name>substrate</name>
    </ligand>
</feature>
<dbReference type="NCBIfam" id="TIGR03723">
    <property type="entry name" value="T6A_TsaD_YgjD"/>
    <property type="match status" value="1"/>
</dbReference>
<dbReference type="SUPFAM" id="SSF53067">
    <property type="entry name" value="Actin-like ATPase domain"/>
    <property type="match status" value="1"/>
</dbReference>
<dbReference type="InterPro" id="IPR017860">
    <property type="entry name" value="Peptidase_M22_CS"/>
</dbReference>
<comment type="catalytic activity">
    <reaction evidence="7 8">
        <text>L-threonylcarbamoyladenylate + adenosine(37) in tRNA = N(6)-L-threonylcarbamoyladenosine(37) in tRNA + AMP + H(+)</text>
        <dbReference type="Rhea" id="RHEA:37059"/>
        <dbReference type="Rhea" id="RHEA-COMP:10162"/>
        <dbReference type="Rhea" id="RHEA-COMP:10163"/>
        <dbReference type="ChEBI" id="CHEBI:15378"/>
        <dbReference type="ChEBI" id="CHEBI:73682"/>
        <dbReference type="ChEBI" id="CHEBI:74411"/>
        <dbReference type="ChEBI" id="CHEBI:74418"/>
        <dbReference type="ChEBI" id="CHEBI:456215"/>
        <dbReference type="EC" id="2.3.1.234"/>
    </reaction>
</comment>
<dbReference type="AlphaFoldDB" id="A0A6J4UH56"/>
<comment type="subcellular location">
    <subcellularLocation>
        <location evidence="8">Cytoplasm</location>
    </subcellularLocation>
</comment>
<dbReference type="PROSITE" id="PS01016">
    <property type="entry name" value="GLYCOPROTEASE"/>
    <property type="match status" value="1"/>
</dbReference>
<dbReference type="EC" id="2.3.1.234" evidence="8"/>
<dbReference type="GO" id="GO:0005506">
    <property type="term" value="F:iron ion binding"/>
    <property type="evidence" value="ECO:0007669"/>
    <property type="project" value="UniProtKB-UniRule"/>
</dbReference>
<feature type="binding site" evidence="8">
    <location>
        <position position="188"/>
    </location>
    <ligand>
        <name>substrate</name>
    </ligand>
</feature>
<comment type="function">
    <text evidence="8">Required for the formation of a threonylcarbamoyl group on adenosine at position 37 (t(6)A37) in tRNAs that read codons beginning with adenine. Is involved in the transfer of the threonylcarbamoyl moiety of threonylcarbamoyl-AMP (TC-AMP) to the N6 group of A37, together with TsaE and TsaB. TsaD likely plays a direct catalytic role in this reaction.</text>
</comment>
<evidence type="ECO:0000256" key="1">
    <source>
        <dbReference type="ARBA" id="ARBA00022490"/>
    </source>
</evidence>
<proteinExistence type="inferred from homology"/>
<protein>
    <recommendedName>
        <fullName evidence="8">tRNA N6-adenosine threonylcarbamoyltransferase</fullName>
        <ecNumber evidence="8">2.3.1.234</ecNumber>
    </recommendedName>
    <alternativeName>
        <fullName evidence="8">N6-L-threonylcarbamoyladenine synthase</fullName>
        <shortName evidence="8">t(6)A synthase</shortName>
    </alternativeName>
    <alternativeName>
        <fullName evidence="8">t(6)A37 threonylcarbamoyladenosine biosynthesis protein TsaD</fullName>
    </alternativeName>
    <alternativeName>
        <fullName evidence="8">tRNA threonylcarbamoyladenosine biosynthesis protein TsaD</fullName>
    </alternativeName>
</protein>
<feature type="binding site" evidence="8">
    <location>
        <position position="330"/>
    </location>
    <ligand>
        <name>Fe cation</name>
        <dbReference type="ChEBI" id="CHEBI:24875"/>
    </ligand>
</feature>
<dbReference type="CDD" id="cd24133">
    <property type="entry name" value="ASKHA_NBD_TsaD_bac"/>
    <property type="match status" value="1"/>
</dbReference>
<keyword evidence="4 8" id="KW-0479">Metal-binding</keyword>